<reference evidence="2" key="1">
    <citation type="submission" date="2019-08" db="EMBL/GenBank/DDBJ databases">
        <title>Comparative genome analysis confer to the adaptation heavy metal polluted environment.</title>
        <authorList>
            <person name="Li Y."/>
        </authorList>
    </citation>
    <scope>NUCLEOTIDE SEQUENCE [LARGE SCALE GENOMIC DNA]</scope>
    <source>
        <strain evidence="2">P1</strain>
    </source>
</reference>
<dbReference type="Proteomes" id="UP000251402">
    <property type="component" value="Chromosome"/>
</dbReference>
<name>A0A5C1I7G6_9SPHI</name>
<dbReference type="EMBL" id="CP043450">
    <property type="protein sequence ID" value="QEM13999.1"/>
    <property type="molecule type" value="Genomic_DNA"/>
</dbReference>
<proteinExistence type="predicted"/>
<evidence type="ECO:0000313" key="3">
    <source>
        <dbReference type="Proteomes" id="UP000251402"/>
    </source>
</evidence>
<protein>
    <recommendedName>
        <fullName evidence="4">TonB C-terminal domain-containing protein</fullName>
    </recommendedName>
</protein>
<evidence type="ECO:0000256" key="1">
    <source>
        <dbReference type="SAM" id="SignalP"/>
    </source>
</evidence>
<feature type="chain" id="PRO_5022879078" description="TonB C-terminal domain-containing protein" evidence="1">
    <location>
        <begin position="21"/>
        <end position="178"/>
    </location>
</feature>
<keyword evidence="3" id="KW-1185">Reference proteome</keyword>
<evidence type="ECO:0000313" key="2">
    <source>
        <dbReference type="EMBL" id="QEM13999.1"/>
    </source>
</evidence>
<accession>A0A5C1I7G6</accession>
<dbReference type="AlphaFoldDB" id="A0A5C1I7G6"/>
<dbReference type="OrthoDB" id="797478at2"/>
<evidence type="ECO:0008006" key="4">
    <source>
        <dbReference type="Google" id="ProtNLM"/>
    </source>
</evidence>
<sequence>MKKNNYCIKLIMMISFLALNNVPGWCIGYIKNGSQSNLQSDSDVTTGRIYRAIYNTYNNPYYWKKSLKPTFTTLKIDVSKKGSITDIRFSDSADSLFKAEFEQNIKKFRSIADQWVKSKSYKGISLLIPVYYETKYELKPTVGYDDVEFVLKFNKKAFTGNTVLLRPVTIRVLNNGNS</sequence>
<feature type="signal peptide" evidence="1">
    <location>
        <begin position="1"/>
        <end position="20"/>
    </location>
</feature>
<organism evidence="2 3">
    <name type="scientific">Mucilaginibacter rubeus</name>
    <dbReference type="NCBI Taxonomy" id="2027860"/>
    <lineage>
        <taxon>Bacteria</taxon>
        <taxon>Pseudomonadati</taxon>
        <taxon>Bacteroidota</taxon>
        <taxon>Sphingobacteriia</taxon>
        <taxon>Sphingobacteriales</taxon>
        <taxon>Sphingobacteriaceae</taxon>
        <taxon>Mucilaginibacter</taxon>
    </lineage>
</organism>
<keyword evidence="1" id="KW-0732">Signal</keyword>
<dbReference type="KEGG" id="mrub:DEO27_029620"/>
<gene>
    <name evidence="2" type="ORF">DEO27_029620</name>
</gene>
<dbReference type="RefSeq" id="WP_146750102.1">
    <property type="nucleotide sequence ID" value="NZ_CP043450.1"/>
</dbReference>